<evidence type="ECO:0000313" key="1">
    <source>
        <dbReference type="EMBL" id="RAR60246.1"/>
    </source>
</evidence>
<dbReference type="EMBL" id="QLSX01000007">
    <property type="protein sequence ID" value="RAR60246.1"/>
    <property type="molecule type" value="Genomic_DNA"/>
</dbReference>
<dbReference type="AlphaFoldDB" id="A0A328XKJ0"/>
<dbReference type="InterPro" id="IPR007939">
    <property type="entry name" value="Cu-R_B_prcur"/>
</dbReference>
<dbReference type="GO" id="GO:0009279">
    <property type="term" value="C:cell outer membrane"/>
    <property type="evidence" value="ECO:0007669"/>
    <property type="project" value="InterPro"/>
</dbReference>
<dbReference type="GO" id="GO:0005507">
    <property type="term" value="F:copper ion binding"/>
    <property type="evidence" value="ECO:0007669"/>
    <property type="project" value="InterPro"/>
</dbReference>
<comment type="caution">
    <text evidence="1">The sequence shown here is derived from an EMBL/GenBank/DDBJ whole genome shotgun (WGS) entry which is preliminary data.</text>
</comment>
<protein>
    <submittedName>
        <fullName evidence="1">Copper resistance protein B</fullName>
    </submittedName>
</protein>
<gene>
    <name evidence="1" type="ORF">BCL93_10750</name>
</gene>
<name>A0A328XKJ0_9GAMM</name>
<evidence type="ECO:0000313" key="2">
    <source>
        <dbReference type="Proteomes" id="UP000249700"/>
    </source>
</evidence>
<dbReference type="Pfam" id="PF05275">
    <property type="entry name" value="CopB"/>
    <property type="match status" value="1"/>
</dbReference>
<dbReference type="GO" id="GO:0006878">
    <property type="term" value="P:intracellular copper ion homeostasis"/>
    <property type="evidence" value="ECO:0007669"/>
    <property type="project" value="InterPro"/>
</dbReference>
<sequence>MKLLDVNAAAEEVPDFGVGKGITSVRTGLRLRYEVTRKFAPYVGGY</sequence>
<organism evidence="1 2">
    <name type="scientific">Onishia taeanensis</name>
    <dbReference type="NCBI Taxonomy" id="284577"/>
    <lineage>
        <taxon>Bacteria</taxon>
        <taxon>Pseudomonadati</taxon>
        <taxon>Pseudomonadota</taxon>
        <taxon>Gammaproteobacteria</taxon>
        <taxon>Oceanospirillales</taxon>
        <taxon>Halomonadaceae</taxon>
        <taxon>Onishia</taxon>
    </lineage>
</organism>
<dbReference type="Proteomes" id="UP000249700">
    <property type="component" value="Unassembled WGS sequence"/>
</dbReference>
<proteinExistence type="predicted"/>
<reference evidence="1 2" key="1">
    <citation type="submission" date="2018-06" db="EMBL/GenBank/DDBJ databases">
        <title>Comparative analysis of microorganisms from saline springs in Andes Mountain Range, Colombia.</title>
        <authorList>
            <person name="Rubin E."/>
        </authorList>
    </citation>
    <scope>NUCLEOTIDE SEQUENCE [LARGE SCALE GENOMIC DNA]</scope>
    <source>
        <strain evidence="1 2">USBA-857</strain>
    </source>
</reference>
<accession>A0A328XKJ0</accession>